<protein>
    <submittedName>
        <fullName evidence="1">Uncharacterized protein</fullName>
    </submittedName>
</protein>
<evidence type="ECO:0000313" key="1">
    <source>
        <dbReference type="EMBL" id="KAJ8447661.1"/>
    </source>
</evidence>
<dbReference type="EMBL" id="JAKOGI010000036">
    <property type="protein sequence ID" value="KAJ8447661.1"/>
    <property type="molecule type" value="Genomic_DNA"/>
</dbReference>
<name>A0A9Q1QN65_9CARY</name>
<organism evidence="1 2">
    <name type="scientific">Carnegiea gigantea</name>
    <dbReference type="NCBI Taxonomy" id="171969"/>
    <lineage>
        <taxon>Eukaryota</taxon>
        <taxon>Viridiplantae</taxon>
        <taxon>Streptophyta</taxon>
        <taxon>Embryophyta</taxon>
        <taxon>Tracheophyta</taxon>
        <taxon>Spermatophyta</taxon>
        <taxon>Magnoliopsida</taxon>
        <taxon>eudicotyledons</taxon>
        <taxon>Gunneridae</taxon>
        <taxon>Pentapetalae</taxon>
        <taxon>Caryophyllales</taxon>
        <taxon>Cactineae</taxon>
        <taxon>Cactaceae</taxon>
        <taxon>Cactoideae</taxon>
        <taxon>Echinocereeae</taxon>
        <taxon>Carnegiea</taxon>
    </lineage>
</organism>
<dbReference type="AlphaFoldDB" id="A0A9Q1QN65"/>
<evidence type="ECO:0000313" key="2">
    <source>
        <dbReference type="Proteomes" id="UP001153076"/>
    </source>
</evidence>
<proteinExistence type="predicted"/>
<gene>
    <name evidence="1" type="ORF">Cgig2_031715</name>
</gene>
<dbReference type="OrthoDB" id="767974at2759"/>
<dbReference type="PANTHER" id="PTHR36071:SF1">
    <property type="entry name" value="DNA DOUBLE-STRAND BREAK REPAIR PROTEIN"/>
    <property type="match status" value="1"/>
</dbReference>
<accession>A0A9Q1QN65</accession>
<reference evidence="1" key="1">
    <citation type="submission" date="2022-04" db="EMBL/GenBank/DDBJ databases">
        <title>Carnegiea gigantea Genome sequencing and assembly v2.</title>
        <authorList>
            <person name="Copetti D."/>
            <person name="Sanderson M.J."/>
            <person name="Burquez A."/>
            <person name="Wojciechowski M.F."/>
        </authorList>
    </citation>
    <scope>NUCLEOTIDE SEQUENCE</scope>
    <source>
        <strain evidence="1">SGP5-SGP5p</strain>
        <tissue evidence="1">Aerial part</tissue>
    </source>
</reference>
<keyword evidence="2" id="KW-1185">Reference proteome</keyword>
<dbReference type="PANTHER" id="PTHR36071">
    <property type="entry name" value="DNA DOUBLE-STRAND BREAK REPAIR PROTEIN"/>
    <property type="match status" value="1"/>
</dbReference>
<dbReference type="Proteomes" id="UP001153076">
    <property type="component" value="Unassembled WGS sequence"/>
</dbReference>
<comment type="caution">
    <text evidence="1">The sequence shown here is derived from an EMBL/GenBank/DDBJ whole genome shotgun (WGS) entry which is preliminary data.</text>
</comment>
<sequence length="193" mass="22322">MLRMCYAISDCSLEQFVQLPINASIIDSVQHPSWRESHRERVRAYRRRWYKRYGAICNTSRAELKGSCDTDTLEERGNCLLESCNKFLSELFLRKDDVFYEDLKKSSKQRKEFQSHVKHFIVSLKSHCDAILKVIDGLGEMPTSTLSAMCRKLKEPLAKAMVVAGLNSKLLLDYEDLFLTRFAHVTPEHKLSA</sequence>